<accession>A0ACB8YUU5</accession>
<proteinExistence type="predicted"/>
<comment type="caution">
    <text evidence="1">The sequence shown here is derived from an EMBL/GenBank/DDBJ whole genome shotgun (WGS) entry which is preliminary data.</text>
</comment>
<protein>
    <submittedName>
        <fullName evidence="1">Uncharacterized protein</fullName>
    </submittedName>
</protein>
<sequence length="105" mass="12213">MEDQRLVQLWPEVEAHNLQAPLYNLLQQIMLSSHCGITIDEQMIKESKEKLGKVLDVYEDRLSESRYLAEDFFSLAHLPLMEYMVGLVGKTYMIKERIVTDIPGK</sequence>
<evidence type="ECO:0000313" key="2">
    <source>
        <dbReference type="Proteomes" id="UP001055811"/>
    </source>
</evidence>
<organism evidence="1 2">
    <name type="scientific">Cichorium intybus</name>
    <name type="common">Chicory</name>
    <dbReference type="NCBI Taxonomy" id="13427"/>
    <lineage>
        <taxon>Eukaryota</taxon>
        <taxon>Viridiplantae</taxon>
        <taxon>Streptophyta</taxon>
        <taxon>Embryophyta</taxon>
        <taxon>Tracheophyta</taxon>
        <taxon>Spermatophyta</taxon>
        <taxon>Magnoliopsida</taxon>
        <taxon>eudicotyledons</taxon>
        <taxon>Gunneridae</taxon>
        <taxon>Pentapetalae</taxon>
        <taxon>asterids</taxon>
        <taxon>campanulids</taxon>
        <taxon>Asterales</taxon>
        <taxon>Asteraceae</taxon>
        <taxon>Cichorioideae</taxon>
        <taxon>Cichorieae</taxon>
        <taxon>Cichoriinae</taxon>
        <taxon>Cichorium</taxon>
    </lineage>
</organism>
<gene>
    <name evidence="1" type="ORF">L2E82_46506</name>
</gene>
<evidence type="ECO:0000313" key="1">
    <source>
        <dbReference type="EMBL" id="KAI3688719.1"/>
    </source>
</evidence>
<name>A0ACB8YUU5_CICIN</name>
<reference evidence="2" key="1">
    <citation type="journal article" date="2022" name="Mol. Ecol. Resour.">
        <title>The genomes of chicory, endive, great burdock and yacon provide insights into Asteraceae palaeo-polyploidization history and plant inulin production.</title>
        <authorList>
            <person name="Fan W."/>
            <person name="Wang S."/>
            <person name="Wang H."/>
            <person name="Wang A."/>
            <person name="Jiang F."/>
            <person name="Liu H."/>
            <person name="Zhao H."/>
            <person name="Xu D."/>
            <person name="Zhang Y."/>
        </authorList>
    </citation>
    <scope>NUCLEOTIDE SEQUENCE [LARGE SCALE GENOMIC DNA]</scope>
    <source>
        <strain evidence="2">cv. Punajuju</strain>
    </source>
</reference>
<keyword evidence="2" id="KW-1185">Reference proteome</keyword>
<dbReference type="Proteomes" id="UP001055811">
    <property type="component" value="Linkage Group LG09"/>
</dbReference>
<dbReference type="EMBL" id="CM042017">
    <property type="protein sequence ID" value="KAI3688719.1"/>
    <property type="molecule type" value="Genomic_DNA"/>
</dbReference>
<reference evidence="1 2" key="2">
    <citation type="journal article" date="2022" name="Mol. Ecol. Resour.">
        <title>The genomes of chicory, endive, great burdock and yacon provide insights into Asteraceae paleo-polyploidization history and plant inulin production.</title>
        <authorList>
            <person name="Fan W."/>
            <person name="Wang S."/>
            <person name="Wang H."/>
            <person name="Wang A."/>
            <person name="Jiang F."/>
            <person name="Liu H."/>
            <person name="Zhao H."/>
            <person name="Xu D."/>
            <person name="Zhang Y."/>
        </authorList>
    </citation>
    <scope>NUCLEOTIDE SEQUENCE [LARGE SCALE GENOMIC DNA]</scope>
    <source>
        <strain evidence="2">cv. Punajuju</strain>
        <tissue evidence="1">Leaves</tissue>
    </source>
</reference>